<evidence type="ECO:0000259" key="9">
    <source>
        <dbReference type="Pfam" id="PF04039"/>
    </source>
</evidence>
<proteinExistence type="inferred from homology"/>
<keyword evidence="6 8" id="KW-0472">Membrane</keyword>
<evidence type="ECO:0000256" key="4">
    <source>
        <dbReference type="ARBA" id="ARBA00022692"/>
    </source>
</evidence>
<keyword evidence="11" id="KW-1185">Reference proteome</keyword>
<dbReference type="Pfam" id="PF04039">
    <property type="entry name" value="MnhB"/>
    <property type="match status" value="1"/>
</dbReference>
<dbReference type="EMBL" id="JAVREJ010000010">
    <property type="protein sequence ID" value="MDT0350920.1"/>
    <property type="molecule type" value="Genomic_DNA"/>
</dbReference>
<feature type="transmembrane region" description="Helical" evidence="8">
    <location>
        <begin position="155"/>
        <end position="177"/>
    </location>
</feature>
<reference evidence="11" key="1">
    <citation type="submission" date="2023-07" db="EMBL/GenBank/DDBJ databases">
        <title>30 novel species of actinomycetes from the DSMZ collection.</title>
        <authorList>
            <person name="Nouioui I."/>
        </authorList>
    </citation>
    <scope>NUCLEOTIDE SEQUENCE [LARGE SCALE GENOMIC DNA]</scope>
    <source>
        <strain evidence="11">DSM 45834</strain>
    </source>
</reference>
<feature type="domain" description="Na+/H+ antiporter MnhB subunit-related protein" evidence="9">
    <location>
        <begin position="52"/>
        <end position="174"/>
    </location>
</feature>
<comment type="caution">
    <text evidence="10">The sequence shown here is derived from an EMBL/GenBank/DDBJ whole genome shotgun (WGS) entry which is preliminary data.</text>
</comment>
<dbReference type="PANTHER" id="PTHR33932">
    <property type="entry name" value="NA(+)/H(+) ANTIPORTER SUBUNIT B"/>
    <property type="match status" value="1"/>
</dbReference>
<evidence type="ECO:0000256" key="3">
    <source>
        <dbReference type="ARBA" id="ARBA00022475"/>
    </source>
</evidence>
<evidence type="ECO:0000313" key="11">
    <source>
        <dbReference type="Proteomes" id="UP001183202"/>
    </source>
</evidence>
<accession>A0ABU2NB27</accession>
<sequence length="195" mass="20340">MNPLLSSPDDDGAAPSGRPTPESTPFESWDLPRTPWLLPGRCRNPRRRTLLLEVTSRALFPTILVFSVYLLCVGHYGPGGGFSAGLVAGLAFVLRYLAGGSTDPGAVVTIRPPVLMGVGLTVAVLTALAPALFGAPVLTSAKLVVPVPLLGKLEIVTSLFLDVGVYLLIVGVVLDLLRALGSGIERDMRGAGEAT</sequence>
<feature type="transmembrane region" description="Helical" evidence="8">
    <location>
        <begin position="76"/>
        <end position="94"/>
    </location>
</feature>
<evidence type="ECO:0000256" key="7">
    <source>
        <dbReference type="SAM" id="MobiDB-lite"/>
    </source>
</evidence>
<name>A0ABU2NB27_9PSEU</name>
<feature type="transmembrane region" description="Helical" evidence="8">
    <location>
        <begin position="114"/>
        <end position="135"/>
    </location>
</feature>
<dbReference type="Proteomes" id="UP001183202">
    <property type="component" value="Unassembled WGS sequence"/>
</dbReference>
<gene>
    <name evidence="10" type="ORF">RM445_15420</name>
</gene>
<evidence type="ECO:0000313" key="10">
    <source>
        <dbReference type="EMBL" id="MDT0350920.1"/>
    </source>
</evidence>
<comment type="similarity">
    <text evidence="2">Belongs to the CPA3 antiporters (TC 2.A.63) subunit B family.</text>
</comment>
<organism evidence="10 11">
    <name type="scientific">Pseudonocardia charpentierae</name>
    <dbReference type="NCBI Taxonomy" id="3075545"/>
    <lineage>
        <taxon>Bacteria</taxon>
        <taxon>Bacillati</taxon>
        <taxon>Actinomycetota</taxon>
        <taxon>Actinomycetes</taxon>
        <taxon>Pseudonocardiales</taxon>
        <taxon>Pseudonocardiaceae</taxon>
        <taxon>Pseudonocardia</taxon>
    </lineage>
</organism>
<keyword evidence="4 8" id="KW-0812">Transmembrane</keyword>
<feature type="transmembrane region" description="Helical" evidence="8">
    <location>
        <begin position="50"/>
        <end position="70"/>
    </location>
</feature>
<evidence type="ECO:0000256" key="5">
    <source>
        <dbReference type="ARBA" id="ARBA00022989"/>
    </source>
</evidence>
<evidence type="ECO:0000256" key="1">
    <source>
        <dbReference type="ARBA" id="ARBA00004651"/>
    </source>
</evidence>
<keyword evidence="5 8" id="KW-1133">Transmembrane helix</keyword>
<dbReference type="RefSeq" id="WP_311556974.1">
    <property type="nucleotide sequence ID" value="NZ_JAVREJ010000010.1"/>
</dbReference>
<keyword evidence="3" id="KW-1003">Cell membrane</keyword>
<evidence type="ECO:0000256" key="6">
    <source>
        <dbReference type="ARBA" id="ARBA00023136"/>
    </source>
</evidence>
<comment type="subcellular location">
    <subcellularLocation>
        <location evidence="1">Cell membrane</location>
        <topology evidence="1">Multi-pass membrane protein</topology>
    </subcellularLocation>
</comment>
<protein>
    <submittedName>
        <fullName evidence="10">MnhB domain-containing protein</fullName>
    </submittedName>
</protein>
<evidence type="ECO:0000256" key="2">
    <source>
        <dbReference type="ARBA" id="ARBA00009425"/>
    </source>
</evidence>
<evidence type="ECO:0000256" key="8">
    <source>
        <dbReference type="SAM" id="Phobius"/>
    </source>
</evidence>
<feature type="region of interest" description="Disordered" evidence="7">
    <location>
        <begin position="1"/>
        <end position="28"/>
    </location>
</feature>
<dbReference type="PANTHER" id="PTHR33932:SF4">
    <property type="entry name" value="NA(+)_H(+) ANTIPORTER SUBUNIT B"/>
    <property type="match status" value="1"/>
</dbReference>
<dbReference type="InterPro" id="IPR050622">
    <property type="entry name" value="CPA3_antiporter_subunitB"/>
</dbReference>
<dbReference type="InterPro" id="IPR007182">
    <property type="entry name" value="MnhB"/>
</dbReference>